<organism evidence="1 2">
    <name type="scientific">Platysternon megacephalum</name>
    <name type="common">big-headed turtle</name>
    <dbReference type="NCBI Taxonomy" id="55544"/>
    <lineage>
        <taxon>Eukaryota</taxon>
        <taxon>Metazoa</taxon>
        <taxon>Chordata</taxon>
        <taxon>Craniata</taxon>
        <taxon>Vertebrata</taxon>
        <taxon>Euteleostomi</taxon>
        <taxon>Archelosauria</taxon>
        <taxon>Testudinata</taxon>
        <taxon>Testudines</taxon>
        <taxon>Cryptodira</taxon>
        <taxon>Durocryptodira</taxon>
        <taxon>Testudinoidea</taxon>
        <taxon>Platysternidae</taxon>
        <taxon>Platysternon</taxon>
    </lineage>
</organism>
<name>A0A4D9ERV6_9SAUR</name>
<gene>
    <name evidence="1" type="ORF">DR999_PMT05940</name>
</gene>
<evidence type="ECO:0000313" key="1">
    <source>
        <dbReference type="EMBL" id="TFK10933.1"/>
    </source>
</evidence>
<sequence>MGNHQQISATKRFYSQKIAGTIFDDAQAEEEYSSLIHTLVYSTLLTVNLFTESINIMTRDPTGQTYTQVSKIMHVHKYLNILIKFLALSNSHADTVNDSD</sequence>
<proteinExistence type="predicted"/>
<dbReference type="Proteomes" id="UP000297703">
    <property type="component" value="Unassembled WGS sequence"/>
</dbReference>
<dbReference type="AlphaFoldDB" id="A0A4D9ERV6"/>
<keyword evidence="2" id="KW-1185">Reference proteome</keyword>
<comment type="caution">
    <text evidence="1">The sequence shown here is derived from an EMBL/GenBank/DDBJ whole genome shotgun (WGS) entry which is preliminary data.</text>
</comment>
<protein>
    <submittedName>
        <fullName evidence="1">Uncharacterized protein</fullName>
    </submittedName>
</protein>
<reference evidence="1 2" key="2">
    <citation type="submission" date="2019-04" db="EMBL/GenBank/DDBJ databases">
        <title>The genome sequence of big-headed turtle.</title>
        <authorList>
            <person name="Gong S."/>
        </authorList>
    </citation>
    <scope>NUCLEOTIDE SEQUENCE [LARGE SCALE GENOMIC DNA]</scope>
    <source>
        <strain evidence="1">DO16091913</strain>
        <tissue evidence="1">Muscle</tissue>
    </source>
</reference>
<reference evidence="1 2" key="1">
    <citation type="submission" date="2019-04" db="EMBL/GenBank/DDBJ databases">
        <title>Draft genome of the big-headed turtle Platysternon megacephalum.</title>
        <authorList>
            <person name="Gong S."/>
        </authorList>
    </citation>
    <scope>NUCLEOTIDE SEQUENCE [LARGE SCALE GENOMIC DNA]</scope>
    <source>
        <strain evidence="1">DO16091913</strain>
        <tissue evidence="1">Muscle</tissue>
    </source>
</reference>
<dbReference type="EMBL" id="QXTE01000038">
    <property type="protein sequence ID" value="TFK10933.1"/>
    <property type="molecule type" value="Genomic_DNA"/>
</dbReference>
<accession>A0A4D9ERV6</accession>
<evidence type="ECO:0000313" key="2">
    <source>
        <dbReference type="Proteomes" id="UP000297703"/>
    </source>
</evidence>